<dbReference type="RefSeq" id="WP_342692665.1">
    <property type="nucleotide sequence ID" value="NZ_JBCGDP010000016.1"/>
</dbReference>
<gene>
    <name evidence="3" type="ORF">WFZ86_14910</name>
</gene>
<keyword evidence="4" id="KW-1185">Reference proteome</keyword>
<protein>
    <submittedName>
        <fullName evidence="3">Lecithin retinol acyltransferase family protein</fullName>
    </submittedName>
</protein>
<feature type="transmembrane region" description="Helical" evidence="1">
    <location>
        <begin position="120"/>
        <end position="138"/>
    </location>
</feature>
<name>A0ABU9NRD1_9FLAO</name>
<dbReference type="GO" id="GO:0016746">
    <property type="term" value="F:acyltransferase activity"/>
    <property type="evidence" value="ECO:0007669"/>
    <property type="project" value="UniProtKB-KW"/>
</dbReference>
<keyword evidence="3" id="KW-0012">Acyltransferase</keyword>
<evidence type="ECO:0000313" key="3">
    <source>
        <dbReference type="EMBL" id="MEM0577794.1"/>
    </source>
</evidence>
<feature type="domain" description="LRAT" evidence="2">
    <location>
        <begin position="13"/>
        <end position="113"/>
    </location>
</feature>
<evidence type="ECO:0000256" key="1">
    <source>
        <dbReference type="SAM" id="Phobius"/>
    </source>
</evidence>
<keyword evidence="1" id="KW-1133">Transmembrane helix</keyword>
<evidence type="ECO:0000313" key="4">
    <source>
        <dbReference type="Proteomes" id="UP001468798"/>
    </source>
</evidence>
<dbReference type="Proteomes" id="UP001468798">
    <property type="component" value="Unassembled WGS sequence"/>
</dbReference>
<dbReference type="EMBL" id="JBCGDP010000016">
    <property type="protein sequence ID" value="MEM0577794.1"/>
    <property type="molecule type" value="Genomic_DNA"/>
</dbReference>
<accession>A0ABU9NRD1</accession>
<comment type="caution">
    <text evidence="3">The sequence shown here is derived from an EMBL/GenBank/DDBJ whole genome shotgun (WGS) entry which is preliminary data.</text>
</comment>
<keyword evidence="1" id="KW-0472">Membrane</keyword>
<evidence type="ECO:0000259" key="2">
    <source>
        <dbReference type="Pfam" id="PF04970"/>
    </source>
</evidence>
<keyword evidence="1" id="KW-0812">Transmembrane</keyword>
<dbReference type="Gene3D" id="3.90.1720.10">
    <property type="entry name" value="endopeptidase domain like (from Nostoc punctiforme)"/>
    <property type="match status" value="1"/>
</dbReference>
<keyword evidence="3" id="KW-0808">Transferase</keyword>
<dbReference type="Pfam" id="PF04970">
    <property type="entry name" value="LRAT"/>
    <property type="match status" value="1"/>
</dbReference>
<organism evidence="3 4">
    <name type="scientific">Flavobacterium polysaccharolyticum</name>
    <dbReference type="NCBI Taxonomy" id="3133148"/>
    <lineage>
        <taxon>Bacteria</taxon>
        <taxon>Pseudomonadati</taxon>
        <taxon>Bacteroidota</taxon>
        <taxon>Flavobacteriia</taxon>
        <taxon>Flavobacteriales</taxon>
        <taxon>Flavobacteriaceae</taxon>
        <taxon>Flavobacterium</taxon>
    </lineage>
</organism>
<proteinExistence type="predicted"/>
<reference evidence="3 4" key="1">
    <citation type="submission" date="2024-03" db="EMBL/GenBank/DDBJ databases">
        <title>Two novel species of the genus Flavobacterium exhibiting potentially degradation of complex polysaccharides.</title>
        <authorList>
            <person name="Lian X."/>
        </authorList>
    </citation>
    <scope>NUCLEOTIDE SEQUENCE [LARGE SCALE GENOMIC DNA]</scope>
    <source>
        <strain evidence="3 4">N6</strain>
    </source>
</reference>
<dbReference type="InterPro" id="IPR007053">
    <property type="entry name" value="LRAT_dom"/>
</dbReference>
<sequence>MNRELQLIKQLDLEPGDRVVVPKSLLGIVQHHALYLGYNSQGQHLICENIIGVGVKLTRVEDFFQDVISITRVEKFQGNDFERRKLVEKALSKLGMPYSLINYNCESFCNDIQHNIIKSFQASVGLFLGFIVIMITLINTDYGKQNV</sequence>